<feature type="compositionally biased region" description="Basic and acidic residues" evidence="13">
    <location>
        <begin position="400"/>
        <end position="414"/>
    </location>
</feature>
<gene>
    <name evidence="15" type="ORF">TEA_013139</name>
</gene>
<evidence type="ECO:0000313" key="15">
    <source>
        <dbReference type="EMBL" id="THG13725.1"/>
    </source>
</evidence>
<evidence type="ECO:0000256" key="2">
    <source>
        <dbReference type="ARBA" id="ARBA00006403"/>
    </source>
</evidence>
<evidence type="ECO:0000256" key="11">
    <source>
        <dbReference type="RuleBase" id="RU004020"/>
    </source>
</evidence>
<comment type="subcellular location">
    <subcellularLocation>
        <location evidence="1">Nucleus</location>
    </subcellularLocation>
</comment>
<keyword evidence="6" id="KW-0238">DNA-binding</keyword>
<evidence type="ECO:0000256" key="3">
    <source>
        <dbReference type="ARBA" id="ARBA00022553"/>
    </source>
</evidence>
<dbReference type="EMBL" id="SDRB02005737">
    <property type="protein sequence ID" value="THG13725.1"/>
    <property type="molecule type" value="Genomic_DNA"/>
</dbReference>
<feature type="region of interest" description="Disordered" evidence="13">
    <location>
        <begin position="286"/>
        <end position="319"/>
    </location>
</feature>
<dbReference type="Gene3D" id="1.10.10.10">
    <property type="entry name" value="Winged helix-like DNA-binding domain superfamily/Winged helix DNA-binding domain"/>
    <property type="match status" value="1"/>
</dbReference>
<organism evidence="15 16">
    <name type="scientific">Camellia sinensis var. sinensis</name>
    <name type="common">China tea</name>
    <dbReference type="NCBI Taxonomy" id="542762"/>
    <lineage>
        <taxon>Eukaryota</taxon>
        <taxon>Viridiplantae</taxon>
        <taxon>Streptophyta</taxon>
        <taxon>Embryophyta</taxon>
        <taxon>Tracheophyta</taxon>
        <taxon>Spermatophyta</taxon>
        <taxon>Magnoliopsida</taxon>
        <taxon>eudicotyledons</taxon>
        <taxon>Gunneridae</taxon>
        <taxon>Pentapetalae</taxon>
        <taxon>asterids</taxon>
        <taxon>Ericales</taxon>
        <taxon>Theaceae</taxon>
        <taxon>Camellia</taxon>
    </lineage>
</organism>
<evidence type="ECO:0000256" key="1">
    <source>
        <dbReference type="ARBA" id="ARBA00004123"/>
    </source>
</evidence>
<dbReference type="InterPro" id="IPR036390">
    <property type="entry name" value="WH_DNA-bd_sf"/>
</dbReference>
<sequence>MDGSQGGSNAPPPFLSKTYEMVDDSVTNPIVSWSQSGQSFIVWNPPDFARDLLPKYFKHNNFSSFVRQLNTYGFRKIDPDQWEFANEEFIRGQRHLLKNIHRRKPIHSHSAQNSSVPLTDSERQEFEEEIERLKHEKSFFQMELQRYEQEKHGYEFQVRSLGERLKTIKDRQRQMMVFLAQELDEPRFAFSHMQPSEIHNKKRRLLISNYLYDEANVGEDQLMTFQKENLDATSVPVLNLELIEKLESSLNFWENFIRGVRQTSNEEIYDFGVHPQPSSVIITEMHESSRDSDMNAHQSSPPLQSSSPDSRDVHSSPELAVSSAHLENPAITSIGLNVDVWSKSSGIDVNLKPVDGPVVNALKERVEGTTPPAVVTGANDVFWEQFLTETPGSSDTQEVQSERRDINGIRSETKQADNPKFWRNMNNVDNLTEQMGHLTPGEIWLRNEGDDLDGKIGKNCKRSLIRIKHCSGKYNLVYWNVRQLGKSDELERRVPITQHSSSKSSLSSIEVPLIASKLISLALIAGSKAYWLELIAGPEILVYRDNLANMGTGQLEHEGLPFYLPRSWTYLGYTGKTNKASLGLVQRHNMADSKLDCGLRPGKLGNLCIAARFTTASTLIEVQVEKASAAAHTTVASALAEAQKVAVTPNTPAVSALAEASMPNR</sequence>
<feature type="compositionally biased region" description="Low complexity" evidence="13">
    <location>
        <begin position="298"/>
        <end position="308"/>
    </location>
</feature>
<dbReference type="InterPro" id="IPR036388">
    <property type="entry name" value="WH-like_DNA-bd_sf"/>
</dbReference>
<name>A0A4S4EDE5_CAMSN</name>
<evidence type="ECO:0000259" key="14">
    <source>
        <dbReference type="PROSITE" id="PS00434"/>
    </source>
</evidence>
<dbReference type="GO" id="GO:0000978">
    <property type="term" value="F:RNA polymerase II cis-regulatory region sequence-specific DNA binding"/>
    <property type="evidence" value="ECO:0007669"/>
    <property type="project" value="TreeGrafter"/>
</dbReference>
<keyword evidence="7" id="KW-0804">Transcription</keyword>
<dbReference type="GO" id="GO:0005634">
    <property type="term" value="C:nucleus"/>
    <property type="evidence" value="ECO:0007669"/>
    <property type="project" value="UniProtKB-SubCell"/>
</dbReference>
<evidence type="ECO:0000256" key="13">
    <source>
        <dbReference type="SAM" id="MobiDB-lite"/>
    </source>
</evidence>
<evidence type="ECO:0000256" key="12">
    <source>
        <dbReference type="SAM" id="Coils"/>
    </source>
</evidence>
<evidence type="ECO:0000256" key="10">
    <source>
        <dbReference type="ARBA" id="ARBA00081483"/>
    </source>
</evidence>
<keyword evidence="8" id="KW-0539">Nucleus</keyword>
<dbReference type="GO" id="GO:0006357">
    <property type="term" value="P:regulation of transcription by RNA polymerase II"/>
    <property type="evidence" value="ECO:0007669"/>
    <property type="project" value="TreeGrafter"/>
</dbReference>
<dbReference type="PRINTS" id="PR00056">
    <property type="entry name" value="HSFDOMAIN"/>
</dbReference>
<reference evidence="15 16" key="1">
    <citation type="journal article" date="2018" name="Proc. Natl. Acad. Sci. U.S.A.">
        <title>Draft genome sequence of Camellia sinensis var. sinensis provides insights into the evolution of the tea genome and tea quality.</title>
        <authorList>
            <person name="Wei C."/>
            <person name="Yang H."/>
            <person name="Wang S."/>
            <person name="Zhao J."/>
            <person name="Liu C."/>
            <person name="Gao L."/>
            <person name="Xia E."/>
            <person name="Lu Y."/>
            <person name="Tai Y."/>
            <person name="She G."/>
            <person name="Sun J."/>
            <person name="Cao H."/>
            <person name="Tong W."/>
            <person name="Gao Q."/>
            <person name="Li Y."/>
            <person name="Deng W."/>
            <person name="Jiang X."/>
            <person name="Wang W."/>
            <person name="Chen Q."/>
            <person name="Zhang S."/>
            <person name="Li H."/>
            <person name="Wu J."/>
            <person name="Wang P."/>
            <person name="Li P."/>
            <person name="Shi C."/>
            <person name="Zheng F."/>
            <person name="Jian J."/>
            <person name="Huang B."/>
            <person name="Shan D."/>
            <person name="Shi M."/>
            <person name="Fang C."/>
            <person name="Yue Y."/>
            <person name="Li F."/>
            <person name="Li D."/>
            <person name="Wei S."/>
            <person name="Han B."/>
            <person name="Jiang C."/>
            <person name="Yin Y."/>
            <person name="Xia T."/>
            <person name="Zhang Z."/>
            <person name="Bennetzen J.L."/>
            <person name="Zhao S."/>
            <person name="Wan X."/>
        </authorList>
    </citation>
    <scope>NUCLEOTIDE SEQUENCE [LARGE SCALE GENOMIC DNA]</scope>
    <source>
        <strain evidence="16">cv. Shuchazao</strain>
        <tissue evidence="15">Leaf</tissue>
    </source>
</reference>
<dbReference type="PANTHER" id="PTHR10015">
    <property type="entry name" value="HEAT SHOCK TRANSCRIPTION FACTOR"/>
    <property type="match status" value="1"/>
</dbReference>
<evidence type="ECO:0000256" key="8">
    <source>
        <dbReference type="ARBA" id="ARBA00023242"/>
    </source>
</evidence>
<feature type="domain" description="HSF-type DNA-binding" evidence="14">
    <location>
        <begin position="53"/>
        <end position="77"/>
    </location>
</feature>
<dbReference type="SMART" id="SM00415">
    <property type="entry name" value="HSF"/>
    <property type="match status" value="1"/>
</dbReference>
<dbReference type="PROSITE" id="PS00434">
    <property type="entry name" value="HSF_DOMAIN"/>
    <property type="match status" value="1"/>
</dbReference>
<dbReference type="FunFam" id="1.10.10.10:FF:000057">
    <property type="entry name" value="Heat shock transcription factor 1"/>
    <property type="match status" value="1"/>
</dbReference>
<accession>A0A4S4EDE5</accession>
<proteinExistence type="inferred from homology"/>
<feature type="region of interest" description="Disordered" evidence="13">
    <location>
        <begin position="390"/>
        <end position="414"/>
    </location>
</feature>
<comment type="caution">
    <text evidence="15">The sequence shown here is derived from an EMBL/GenBank/DDBJ whole genome shotgun (WGS) entry which is preliminary data.</text>
</comment>
<dbReference type="GO" id="GO:0003700">
    <property type="term" value="F:DNA-binding transcription factor activity"/>
    <property type="evidence" value="ECO:0007669"/>
    <property type="project" value="InterPro"/>
</dbReference>
<evidence type="ECO:0000313" key="16">
    <source>
        <dbReference type="Proteomes" id="UP000306102"/>
    </source>
</evidence>
<evidence type="ECO:0000256" key="6">
    <source>
        <dbReference type="ARBA" id="ARBA00023125"/>
    </source>
</evidence>
<evidence type="ECO:0000256" key="5">
    <source>
        <dbReference type="ARBA" id="ARBA00023016"/>
    </source>
</evidence>
<evidence type="ECO:0000256" key="9">
    <source>
        <dbReference type="ARBA" id="ARBA00055747"/>
    </source>
</evidence>
<feature type="compositionally biased region" description="Polar residues" evidence="13">
    <location>
        <begin position="390"/>
        <end position="399"/>
    </location>
</feature>
<dbReference type="InterPro" id="IPR000232">
    <property type="entry name" value="HSF_DNA-bd"/>
</dbReference>
<feature type="coiled-coil region" evidence="12">
    <location>
        <begin position="116"/>
        <end position="150"/>
    </location>
</feature>
<keyword evidence="12" id="KW-0175">Coiled coil</keyword>
<dbReference type="STRING" id="542762.A0A4S4EDE5"/>
<keyword evidence="4" id="KW-0805">Transcription regulation</keyword>
<dbReference type="Pfam" id="PF00447">
    <property type="entry name" value="HSF_DNA-bind"/>
    <property type="match status" value="1"/>
</dbReference>
<dbReference type="GO" id="GO:0034605">
    <property type="term" value="P:cellular response to heat"/>
    <property type="evidence" value="ECO:0007669"/>
    <property type="project" value="TreeGrafter"/>
</dbReference>
<comment type="similarity">
    <text evidence="2 11">Belongs to the HSF family.</text>
</comment>
<evidence type="ECO:0000256" key="4">
    <source>
        <dbReference type="ARBA" id="ARBA00023015"/>
    </source>
</evidence>
<dbReference type="Proteomes" id="UP000306102">
    <property type="component" value="Unassembled WGS sequence"/>
</dbReference>
<dbReference type="PANTHER" id="PTHR10015:SF445">
    <property type="entry name" value="HEAT STRESS TRANSCRIPTION FACTOR A-4B-LIKE"/>
    <property type="match status" value="1"/>
</dbReference>
<protein>
    <recommendedName>
        <fullName evidence="10">Heat stress transcription factor</fullName>
    </recommendedName>
</protein>
<keyword evidence="5" id="KW-0346">Stress response</keyword>
<dbReference type="SUPFAM" id="SSF46785">
    <property type="entry name" value="Winged helix' DNA-binding domain"/>
    <property type="match status" value="1"/>
</dbReference>
<keyword evidence="3" id="KW-0597">Phosphoprotein</keyword>
<keyword evidence="16" id="KW-1185">Reference proteome</keyword>
<dbReference type="AlphaFoldDB" id="A0A4S4EDE5"/>
<evidence type="ECO:0000256" key="7">
    <source>
        <dbReference type="ARBA" id="ARBA00023163"/>
    </source>
</evidence>
<comment type="function">
    <text evidence="9">DNA-binding protein that specifically binds heat shock promoter elements (HSE) and activates transcription.</text>
</comment>